<dbReference type="OMA" id="WERADEM"/>
<evidence type="ECO:0000256" key="1">
    <source>
        <dbReference type="SAM" id="MobiDB-lite"/>
    </source>
</evidence>
<dbReference type="EMBL" id="JABSTR010000001">
    <property type="protein sequence ID" value="KAH9360450.1"/>
    <property type="molecule type" value="Genomic_DNA"/>
</dbReference>
<sequence>MSGGSRRQFTAALKLKAIEPSSRMGIWRCNASLAFRRKVRYWRSQKAKLCACNPRNRSFRRCQAMHPVLENKVADFIRGLRSRSLPVTAEAIRGPAPRTSLPDDMDARAFSKCSISNALDGTEDASEKQSSSDDSDGSDDDQAGKLDSHK</sequence>
<accession>A0A9J6FBP2</accession>
<dbReference type="OrthoDB" id="10035668at2759"/>
<name>A0A9J6FBP2_HAELO</name>
<keyword evidence="3" id="KW-1185">Reference proteome</keyword>
<proteinExistence type="predicted"/>
<protein>
    <submittedName>
        <fullName evidence="2">Uncharacterized protein</fullName>
    </submittedName>
</protein>
<organism evidence="2 3">
    <name type="scientific">Haemaphysalis longicornis</name>
    <name type="common">Bush tick</name>
    <dbReference type="NCBI Taxonomy" id="44386"/>
    <lineage>
        <taxon>Eukaryota</taxon>
        <taxon>Metazoa</taxon>
        <taxon>Ecdysozoa</taxon>
        <taxon>Arthropoda</taxon>
        <taxon>Chelicerata</taxon>
        <taxon>Arachnida</taxon>
        <taxon>Acari</taxon>
        <taxon>Parasitiformes</taxon>
        <taxon>Ixodida</taxon>
        <taxon>Ixodoidea</taxon>
        <taxon>Ixodidae</taxon>
        <taxon>Haemaphysalinae</taxon>
        <taxon>Haemaphysalis</taxon>
    </lineage>
</organism>
<feature type="region of interest" description="Disordered" evidence="1">
    <location>
        <begin position="116"/>
        <end position="150"/>
    </location>
</feature>
<evidence type="ECO:0000313" key="3">
    <source>
        <dbReference type="Proteomes" id="UP000821853"/>
    </source>
</evidence>
<dbReference type="VEuPathDB" id="VectorBase:HLOH_052467"/>
<gene>
    <name evidence="2" type="ORF">HPB48_013425</name>
</gene>
<evidence type="ECO:0000313" key="2">
    <source>
        <dbReference type="EMBL" id="KAH9360450.1"/>
    </source>
</evidence>
<comment type="caution">
    <text evidence="2">The sequence shown here is derived from an EMBL/GenBank/DDBJ whole genome shotgun (WGS) entry which is preliminary data.</text>
</comment>
<reference evidence="2 3" key="1">
    <citation type="journal article" date="2020" name="Cell">
        <title>Large-Scale Comparative Analyses of Tick Genomes Elucidate Their Genetic Diversity and Vector Capacities.</title>
        <authorList>
            <consortium name="Tick Genome and Microbiome Consortium (TIGMIC)"/>
            <person name="Jia N."/>
            <person name="Wang J."/>
            <person name="Shi W."/>
            <person name="Du L."/>
            <person name="Sun Y."/>
            <person name="Zhan W."/>
            <person name="Jiang J.F."/>
            <person name="Wang Q."/>
            <person name="Zhang B."/>
            <person name="Ji P."/>
            <person name="Bell-Sakyi L."/>
            <person name="Cui X.M."/>
            <person name="Yuan T.T."/>
            <person name="Jiang B.G."/>
            <person name="Yang W.F."/>
            <person name="Lam T.T."/>
            <person name="Chang Q.C."/>
            <person name="Ding S.J."/>
            <person name="Wang X.J."/>
            <person name="Zhu J.G."/>
            <person name="Ruan X.D."/>
            <person name="Zhao L."/>
            <person name="Wei J.T."/>
            <person name="Ye R.Z."/>
            <person name="Que T.C."/>
            <person name="Du C.H."/>
            <person name="Zhou Y.H."/>
            <person name="Cheng J.X."/>
            <person name="Dai P.F."/>
            <person name="Guo W.B."/>
            <person name="Han X.H."/>
            <person name="Huang E.J."/>
            <person name="Li L.F."/>
            <person name="Wei W."/>
            <person name="Gao Y.C."/>
            <person name="Liu J.Z."/>
            <person name="Shao H.Z."/>
            <person name="Wang X."/>
            <person name="Wang C.C."/>
            <person name="Yang T.C."/>
            <person name="Huo Q.B."/>
            <person name="Li W."/>
            <person name="Chen H.Y."/>
            <person name="Chen S.E."/>
            <person name="Zhou L.G."/>
            <person name="Ni X.B."/>
            <person name="Tian J.H."/>
            <person name="Sheng Y."/>
            <person name="Liu T."/>
            <person name="Pan Y.S."/>
            <person name="Xia L.Y."/>
            <person name="Li J."/>
            <person name="Zhao F."/>
            <person name="Cao W.C."/>
        </authorList>
    </citation>
    <scope>NUCLEOTIDE SEQUENCE [LARGE SCALE GENOMIC DNA]</scope>
    <source>
        <strain evidence="2">HaeL-2018</strain>
    </source>
</reference>
<dbReference type="Proteomes" id="UP000821853">
    <property type="component" value="Chromosome 1"/>
</dbReference>
<dbReference type="AlphaFoldDB" id="A0A9J6FBP2"/>